<dbReference type="PANTHER" id="PTHR32322">
    <property type="entry name" value="INNER MEMBRANE TRANSPORTER"/>
    <property type="match status" value="1"/>
</dbReference>
<reference evidence="9 10" key="1">
    <citation type="submission" date="2024-03" db="EMBL/GenBank/DDBJ databases">
        <title>Human intestinal bacterial collection.</title>
        <authorList>
            <person name="Pauvert C."/>
            <person name="Hitch T.C.A."/>
            <person name="Clavel T."/>
        </authorList>
    </citation>
    <scope>NUCLEOTIDE SEQUENCE [LARGE SCALE GENOMIC DNA]</scope>
    <source>
        <strain evidence="9 10">CLA-AP-H27</strain>
    </source>
</reference>
<feature type="domain" description="EamA" evidence="8">
    <location>
        <begin position="5"/>
        <end position="138"/>
    </location>
</feature>
<feature type="domain" description="EamA" evidence="8">
    <location>
        <begin position="148"/>
        <end position="284"/>
    </location>
</feature>
<feature type="transmembrane region" description="Helical" evidence="7">
    <location>
        <begin position="145"/>
        <end position="167"/>
    </location>
</feature>
<evidence type="ECO:0000256" key="2">
    <source>
        <dbReference type="ARBA" id="ARBA00007362"/>
    </source>
</evidence>
<keyword evidence="4 7" id="KW-0812">Transmembrane</keyword>
<dbReference type="InterPro" id="IPR000620">
    <property type="entry name" value="EamA_dom"/>
</dbReference>
<dbReference type="InterPro" id="IPR037185">
    <property type="entry name" value="EmrE-like"/>
</dbReference>
<keyword evidence="6 7" id="KW-0472">Membrane</keyword>
<proteinExistence type="inferred from homology"/>
<sequence length="291" mass="30972">MKRNAGYLFLLITFFCWGSIYIVSKYALAVMGPVTVGMCRYAVSVLCLYGILKLKGGAKKIQPEHWKYLLILGGLGYFVSIILQLGGTALLSGSLASLINSLNPVVISIMAALFLKEQITWKNVVSIVVSLIGVYIILGKGSMEINTMGVLCSVGSVILWSAASVSIRKISGYYDPVQTALYGMAIALVFNIPAAVIENVFVTGSHPTAVALGACLFVAIFGTAVAHTCWNKALQLLNASTCSMFYPLQPLVSAVLGVLLLHEVITPSFVVGAVLICAGVVVTFLPTKAKR</sequence>
<feature type="transmembrane region" description="Helical" evidence="7">
    <location>
        <begin position="209"/>
        <end position="230"/>
    </location>
</feature>
<evidence type="ECO:0000256" key="6">
    <source>
        <dbReference type="ARBA" id="ARBA00023136"/>
    </source>
</evidence>
<evidence type="ECO:0000313" key="10">
    <source>
        <dbReference type="Proteomes" id="UP001437460"/>
    </source>
</evidence>
<feature type="transmembrane region" description="Helical" evidence="7">
    <location>
        <begin position="179"/>
        <end position="197"/>
    </location>
</feature>
<dbReference type="EMBL" id="JBBMFJ010000009">
    <property type="protein sequence ID" value="MEQ2562781.1"/>
    <property type="molecule type" value="Genomic_DNA"/>
</dbReference>
<evidence type="ECO:0000256" key="5">
    <source>
        <dbReference type="ARBA" id="ARBA00022989"/>
    </source>
</evidence>
<dbReference type="RefSeq" id="WP_349229016.1">
    <property type="nucleotide sequence ID" value="NZ_JBBMFJ010000009.1"/>
</dbReference>
<comment type="caution">
    <text evidence="9">The sequence shown here is derived from an EMBL/GenBank/DDBJ whole genome shotgun (WGS) entry which is preliminary data.</text>
</comment>
<protein>
    <submittedName>
        <fullName evidence="9">DMT family transporter</fullName>
    </submittedName>
</protein>
<feature type="transmembrane region" description="Helical" evidence="7">
    <location>
        <begin position="7"/>
        <end position="28"/>
    </location>
</feature>
<dbReference type="Proteomes" id="UP001437460">
    <property type="component" value="Unassembled WGS sequence"/>
</dbReference>
<accession>A0ABV1HKC7</accession>
<feature type="transmembrane region" description="Helical" evidence="7">
    <location>
        <begin position="34"/>
        <end position="54"/>
    </location>
</feature>
<evidence type="ECO:0000256" key="1">
    <source>
        <dbReference type="ARBA" id="ARBA00004651"/>
    </source>
</evidence>
<dbReference type="InterPro" id="IPR050638">
    <property type="entry name" value="AA-Vitamin_Transporters"/>
</dbReference>
<feature type="transmembrane region" description="Helical" evidence="7">
    <location>
        <begin position="91"/>
        <end position="114"/>
    </location>
</feature>
<dbReference type="PANTHER" id="PTHR32322:SF18">
    <property type="entry name" value="S-ADENOSYLMETHIONINE_S-ADENOSYLHOMOCYSTEINE TRANSPORTER"/>
    <property type="match status" value="1"/>
</dbReference>
<evidence type="ECO:0000259" key="8">
    <source>
        <dbReference type="Pfam" id="PF00892"/>
    </source>
</evidence>
<dbReference type="Gene3D" id="1.10.3730.20">
    <property type="match status" value="1"/>
</dbReference>
<dbReference type="SUPFAM" id="SSF103481">
    <property type="entry name" value="Multidrug resistance efflux transporter EmrE"/>
    <property type="match status" value="2"/>
</dbReference>
<comment type="similarity">
    <text evidence="2">Belongs to the EamA transporter family.</text>
</comment>
<evidence type="ECO:0000256" key="3">
    <source>
        <dbReference type="ARBA" id="ARBA00022475"/>
    </source>
</evidence>
<keyword evidence="10" id="KW-1185">Reference proteome</keyword>
<feature type="transmembrane region" description="Helical" evidence="7">
    <location>
        <begin position="242"/>
        <end position="261"/>
    </location>
</feature>
<name>A0ABV1HKC7_9FIRM</name>
<feature type="transmembrane region" description="Helical" evidence="7">
    <location>
        <begin position="121"/>
        <end position="139"/>
    </location>
</feature>
<feature type="transmembrane region" description="Helical" evidence="7">
    <location>
        <begin position="267"/>
        <end position="285"/>
    </location>
</feature>
<organism evidence="9 10">
    <name type="scientific">Ventrimonas faecis</name>
    <dbReference type="NCBI Taxonomy" id="3133170"/>
    <lineage>
        <taxon>Bacteria</taxon>
        <taxon>Bacillati</taxon>
        <taxon>Bacillota</taxon>
        <taxon>Clostridia</taxon>
        <taxon>Lachnospirales</taxon>
        <taxon>Lachnospiraceae</taxon>
        <taxon>Ventrimonas</taxon>
    </lineage>
</organism>
<feature type="transmembrane region" description="Helical" evidence="7">
    <location>
        <begin position="66"/>
        <end position="85"/>
    </location>
</feature>
<dbReference type="Pfam" id="PF00892">
    <property type="entry name" value="EamA"/>
    <property type="match status" value="2"/>
</dbReference>
<evidence type="ECO:0000256" key="7">
    <source>
        <dbReference type="SAM" id="Phobius"/>
    </source>
</evidence>
<keyword evidence="5 7" id="KW-1133">Transmembrane helix</keyword>
<keyword evidence="3" id="KW-1003">Cell membrane</keyword>
<gene>
    <name evidence="9" type="ORF">WMO41_06350</name>
</gene>
<comment type="subcellular location">
    <subcellularLocation>
        <location evidence="1">Cell membrane</location>
        <topology evidence="1">Multi-pass membrane protein</topology>
    </subcellularLocation>
</comment>
<evidence type="ECO:0000256" key="4">
    <source>
        <dbReference type="ARBA" id="ARBA00022692"/>
    </source>
</evidence>
<evidence type="ECO:0000313" key="9">
    <source>
        <dbReference type="EMBL" id="MEQ2562781.1"/>
    </source>
</evidence>